<name>A0ABS8BBJ5_9ACTN</name>
<dbReference type="RefSeq" id="WP_226729111.1">
    <property type="nucleotide sequence ID" value="NZ_JAJAUY010000101.1"/>
</dbReference>
<feature type="region of interest" description="Disordered" evidence="1">
    <location>
        <begin position="224"/>
        <end position="277"/>
    </location>
</feature>
<evidence type="ECO:0000313" key="4">
    <source>
        <dbReference type="Proteomes" id="UP001199054"/>
    </source>
</evidence>
<keyword evidence="4" id="KW-1185">Reference proteome</keyword>
<feature type="chain" id="PRO_5045133745" description="Lipoprotein" evidence="2">
    <location>
        <begin position="24"/>
        <end position="277"/>
    </location>
</feature>
<organism evidence="3 4">
    <name type="scientific">Streptomyces antimicrobicus</name>
    <dbReference type="NCBI Taxonomy" id="2883108"/>
    <lineage>
        <taxon>Bacteria</taxon>
        <taxon>Bacillati</taxon>
        <taxon>Actinomycetota</taxon>
        <taxon>Actinomycetes</taxon>
        <taxon>Kitasatosporales</taxon>
        <taxon>Streptomycetaceae</taxon>
        <taxon>Streptomyces</taxon>
    </lineage>
</organism>
<feature type="compositionally biased region" description="Gly residues" evidence="1">
    <location>
        <begin position="230"/>
        <end position="264"/>
    </location>
</feature>
<evidence type="ECO:0000256" key="2">
    <source>
        <dbReference type="SAM" id="SignalP"/>
    </source>
</evidence>
<evidence type="ECO:0000256" key="1">
    <source>
        <dbReference type="SAM" id="MobiDB-lite"/>
    </source>
</evidence>
<proteinExistence type="predicted"/>
<keyword evidence="2" id="KW-0732">Signal</keyword>
<gene>
    <name evidence="3" type="ORF">LG632_21835</name>
</gene>
<protein>
    <recommendedName>
        <fullName evidence="5">Lipoprotein</fullName>
    </recommendedName>
</protein>
<dbReference type="Proteomes" id="UP001199054">
    <property type="component" value="Unassembled WGS sequence"/>
</dbReference>
<feature type="signal peptide" evidence="2">
    <location>
        <begin position="1"/>
        <end position="23"/>
    </location>
</feature>
<sequence length="277" mass="28274">MKRFRPSTVAVGAALLPLTLLTAACNNTGGLDAAGATPTASGPVHLWPGRQGATVPPADPGGAPPEYVKGIPPVQNEDVHAVDPVALVQAEVKNHPKAEVGPDGMPRGTAEAIAKCQAVGQQTPQCPVLSPYYRDLTGNGKDELIIGIELPDRMLSVRVYTADPDGRLNRIMATTETAVSVELAGRDVIVRVPSGNPGYELITAWSWDEKQRTMLPTREQIVRVPQNQGSGPGSGPGSGHGSGSGSGHGSGHGSGSGSGSGPGAAPGVRPVPPSPPR</sequence>
<comment type="caution">
    <text evidence="3">The sequence shown here is derived from an EMBL/GenBank/DDBJ whole genome shotgun (WGS) entry which is preliminary data.</text>
</comment>
<dbReference type="EMBL" id="JAJAUY010000101">
    <property type="protein sequence ID" value="MCB5182008.1"/>
    <property type="molecule type" value="Genomic_DNA"/>
</dbReference>
<reference evidence="3 4" key="1">
    <citation type="submission" date="2021-10" db="EMBL/GenBank/DDBJ databases">
        <title>Streptomyces sp. strain SMC 277, a novel streptomycete isolated from soil.</title>
        <authorList>
            <person name="Chanama M."/>
        </authorList>
    </citation>
    <scope>NUCLEOTIDE SEQUENCE [LARGE SCALE GENOMIC DNA]</scope>
    <source>
        <strain evidence="3 4">SMC 277</strain>
    </source>
</reference>
<accession>A0ABS8BBJ5</accession>
<dbReference type="PROSITE" id="PS51257">
    <property type="entry name" value="PROKAR_LIPOPROTEIN"/>
    <property type="match status" value="1"/>
</dbReference>
<evidence type="ECO:0000313" key="3">
    <source>
        <dbReference type="EMBL" id="MCB5182008.1"/>
    </source>
</evidence>
<evidence type="ECO:0008006" key="5">
    <source>
        <dbReference type="Google" id="ProtNLM"/>
    </source>
</evidence>
<feature type="region of interest" description="Disordered" evidence="1">
    <location>
        <begin position="42"/>
        <end position="64"/>
    </location>
</feature>